<reference evidence="6" key="1">
    <citation type="journal article" date="2022" name="Int. J. Syst. Evol. Microbiol.">
        <title>Pseudomonas aegrilactucae sp. nov. and Pseudomonas morbosilactucae sp. nov., pathogens causing bacterial rot of lettuce in Japan.</title>
        <authorList>
            <person name="Sawada H."/>
            <person name="Fujikawa T."/>
            <person name="Satou M."/>
        </authorList>
    </citation>
    <scope>NUCLEOTIDE SEQUENCE</scope>
    <source>
        <strain evidence="6">0166_1</strain>
    </source>
</reference>
<dbReference type="GO" id="GO:0005524">
    <property type="term" value="F:ATP binding"/>
    <property type="evidence" value="ECO:0007669"/>
    <property type="project" value="UniProtKB-KW"/>
</dbReference>
<dbReference type="SMART" id="SM00382">
    <property type="entry name" value="AAA"/>
    <property type="match status" value="1"/>
</dbReference>
<dbReference type="EMBL" id="CP087164">
    <property type="protein sequence ID" value="UGS37880.1"/>
    <property type="molecule type" value="Genomic_DNA"/>
</dbReference>
<dbReference type="AlphaFoldDB" id="A0A9E6Y0H4"/>
<dbReference type="PANTHER" id="PTHR43335">
    <property type="entry name" value="ABC TRANSPORTER, ATP-BINDING PROTEIN"/>
    <property type="match status" value="1"/>
</dbReference>
<dbReference type="SUPFAM" id="SSF52540">
    <property type="entry name" value="P-loop containing nucleoside triphosphate hydrolases"/>
    <property type="match status" value="1"/>
</dbReference>
<keyword evidence="2" id="KW-0813">Transport</keyword>
<evidence type="ECO:0000259" key="5">
    <source>
        <dbReference type="PROSITE" id="PS50893"/>
    </source>
</evidence>
<dbReference type="KEGG" id="sbae:DSM104329_04301"/>
<gene>
    <name evidence="6" type="primary">bcrA</name>
    <name evidence="6" type="ORF">DSM104329_04301</name>
</gene>
<dbReference type="InterPro" id="IPR003439">
    <property type="entry name" value="ABC_transporter-like_ATP-bd"/>
</dbReference>
<keyword evidence="3" id="KW-0547">Nucleotide-binding</keyword>
<proteinExistence type="inferred from homology"/>
<dbReference type="CDD" id="cd03268">
    <property type="entry name" value="ABC_BcrA_bacitracin_resist"/>
    <property type="match status" value="1"/>
</dbReference>
<dbReference type="PANTHER" id="PTHR43335:SF4">
    <property type="entry name" value="ABC TRANSPORTER, ATP-BINDING PROTEIN"/>
    <property type="match status" value="1"/>
</dbReference>
<evidence type="ECO:0000313" key="7">
    <source>
        <dbReference type="Proteomes" id="UP001162834"/>
    </source>
</evidence>
<keyword evidence="7" id="KW-1185">Reference proteome</keyword>
<comment type="similarity">
    <text evidence="1">Belongs to the ABC transporter superfamily.</text>
</comment>
<dbReference type="Pfam" id="PF00005">
    <property type="entry name" value="ABC_tran"/>
    <property type="match status" value="1"/>
</dbReference>
<protein>
    <submittedName>
        <fullName evidence="6">Bacitracin transport ATP-binding protein BcrA</fullName>
    </submittedName>
</protein>
<organism evidence="6 7">
    <name type="scientific">Capillimicrobium parvum</name>
    <dbReference type="NCBI Taxonomy" id="2884022"/>
    <lineage>
        <taxon>Bacteria</taxon>
        <taxon>Bacillati</taxon>
        <taxon>Actinomycetota</taxon>
        <taxon>Thermoleophilia</taxon>
        <taxon>Solirubrobacterales</taxon>
        <taxon>Capillimicrobiaceae</taxon>
        <taxon>Capillimicrobium</taxon>
    </lineage>
</organism>
<dbReference type="Proteomes" id="UP001162834">
    <property type="component" value="Chromosome"/>
</dbReference>
<dbReference type="InterPro" id="IPR003593">
    <property type="entry name" value="AAA+_ATPase"/>
</dbReference>
<evidence type="ECO:0000256" key="4">
    <source>
        <dbReference type="ARBA" id="ARBA00022840"/>
    </source>
</evidence>
<sequence>MPDAIEVEGLTKRFGVVTAIDDLSFSVREGTVTGFLGPNGAGKTTTLRVVLGLARATSGTARVHGRRYVDLDDPAGTVGASLERAGFHPGRSGRDHLRALCAMARIPASRADEVLRAVDLDDRAARRRVGGYSLGMRQRLHLAAALLGDPSVLVLDEPANGLDPQGIRWLRETLRRLASEGRTVLVSSHVLSEVAQTADDVVVIARGRLVDQGPVAKLAAGPAQAVIVRAAELTGLAAALESVGAVVERNDGWLRVREADAPKVGELALATGVALHALYEERQSLEDVFLKLTSEAGQR</sequence>
<dbReference type="RefSeq" id="WP_259311921.1">
    <property type="nucleotide sequence ID" value="NZ_CP087164.1"/>
</dbReference>
<keyword evidence="4 6" id="KW-0067">ATP-binding</keyword>
<evidence type="ECO:0000256" key="3">
    <source>
        <dbReference type="ARBA" id="ARBA00022741"/>
    </source>
</evidence>
<evidence type="ECO:0000313" key="6">
    <source>
        <dbReference type="EMBL" id="UGS37880.1"/>
    </source>
</evidence>
<dbReference type="InterPro" id="IPR027417">
    <property type="entry name" value="P-loop_NTPase"/>
</dbReference>
<dbReference type="GO" id="GO:0016887">
    <property type="term" value="F:ATP hydrolysis activity"/>
    <property type="evidence" value="ECO:0007669"/>
    <property type="project" value="InterPro"/>
</dbReference>
<evidence type="ECO:0000256" key="1">
    <source>
        <dbReference type="ARBA" id="ARBA00005417"/>
    </source>
</evidence>
<evidence type="ECO:0000256" key="2">
    <source>
        <dbReference type="ARBA" id="ARBA00022448"/>
    </source>
</evidence>
<feature type="domain" description="ABC transporter" evidence="5">
    <location>
        <begin position="5"/>
        <end position="231"/>
    </location>
</feature>
<dbReference type="Gene3D" id="3.40.50.300">
    <property type="entry name" value="P-loop containing nucleotide triphosphate hydrolases"/>
    <property type="match status" value="1"/>
</dbReference>
<dbReference type="PROSITE" id="PS50893">
    <property type="entry name" value="ABC_TRANSPORTER_2"/>
    <property type="match status" value="1"/>
</dbReference>
<accession>A0A9E6Y0H4</accession>
<name>A0A9E6Y0H4_9ACTN</name>